<dbReference type="Pfam" id="PF17384">
    <property type="entry name" value="DUF150_C"/>
    <property type="match status" value="1"/>
</dbReference>
<evidence type="ECO:0000256" key="2">
    <source>
        <dbReference type="ARBA" id="ARBA00022517"/>
    </source>
</evidence>
<reference evidence="6" key="1">
    <citation type="submission" date="2020-12" db="EMBL/GenBank/DDBJ databases">
        <title>Clostridium thailandense sp. nov., a novel acetogenic bacterium isolated from peat land soil in Thailand.</title>
        <authorList>
            <person name="Chaikitkaew S."/>
            <person name="Birkeland N.K."/>
        </authorList>
    </citation>
    <scope>NUCLEOTIDE SEQUENCE</scope>
    <source>
        <strain evidence="6">DSM 17425</strain>
    </source>
</reference>
<keyword evidence="7" id="KW-1185">Reference proteome</keyword>
<dbReference type="EMBL" id="JAEEGB010000037">
    <property type="protein sequence ID" value="MBI6874998.1"/>
    <property type="molecule type" value="Genomic_DNA"/>
</dbReference>
<dbReference type="InterPro" id="IPR028998">
    <property type="entry name" value="RimP_C"/>
</dbReference>
<evidence type="ECO:0000256" key="3">
    <source>
        <dbReference type="HAMAP-Rule" id="MF_01077"/>
    </source>
</evidence>
<accession>A0A934HX91</accession>
<evidence type="ECO:0000259" key="4">
    <source>
        <dbReference type="Pfam" id="PF02576"/>
    </source>
</evidence>
<organism evidence="6 7">
    <name type="scientific">Clostridium aciditolerans</name>
    <dbReference type="NCBI Taxonomy" id="339861"/>
    <lineage>
        <taxon>Bacteria</taxon>
        <taxon>Bacillati</taxon>
        <taxon>Bacillota</taxon>
        <taxon>Clostridia</taxon>
        <taxon>Eubacteriales</taxon>
        <taxon>Clostridiaceae</taxon>
        <taxon>Clostridium</taxon>
    </lineage>
</organism>
<dbReference type="NCBIfam" id="NF000934">
    <property type="entry name" value="PRK00092.3-1"/>
    <property type="match status" value="1"/>
</dbReference>
<dbReference type="Pfam" id="PF02576">
    <property type="entry name" value="RimP_N"/>
    <property type="match status" value="1"/>
</dbReference>
<evidence type="ECO:0000313" key="7">
    <source>
        <dbReference type="Proteomes" id="UP000622687"/>
    </source>
</evidence>
<evidence type="ECO:0000256" key="1">
    <source>
        <dbReference type="ARBA" id="ARBA00022490"/>
    </source>
</evidence>
<dbReference type="InterPro" id="IPR003728">
    <property type="entry name" value="Ribosome_maturation_RimP"/>
</dbReference>
<dbReference type="AlphaFoldDB" id="A0A934HX91"/>
<evidence type="ECO:0000259" key="5">
    <source>
        <dbReference type="Pfam" id="PF17384"/>
    </source>
</evidence>
<dbReference type="FunFam" id="3.30.300.70:FF:000001">
    <property type="entry name" value="Ribosome maturation factor RimP"/>
    <property type="match status" value="1"/>
</dbReference>
<evidence type="ECO:0000313" key="6">
    <source>
        <dbReference type="EMBL" id="MBI6874998.1"/>
    </source>
</evidence>
<sequence length="154" mass="17815">MNKNALIDKLMELVRPIVEELNYELYHLEYVKEGQENYLRIYIEKEDGGISLEDCEKVSRAVSDMLDVEDPIAEAYYLEVSSPGMERVLHTDKHLERYIGSSVLVKISGLLNGKKKFEGELLGFNSQELKIKYQDEDLSIPRDKISIVSLRFEL</sequence>
<dbReference type="Gene3D" id="2.30.30.180">
    <property type="entry name" value="Ribosome maturation factor RimP, C-terminal domain"/>
    <property type="match status" value="1"/>
</dbReference>
<dbReference type="SUPFAM" id="SSF75420">
    <property type="entry name" value="YhbC-like, N-terminal domain"/>
    <property type="match status" value="1"/>
</dbReference>
<dbReference type="GO" id="GO:0006412">
    <property type="term" value="P:translation"/>
    <property type="evidence" value="ECO:0007669"/>
    <property type="project" value="TreeGrafter"/>
</dbReference>
<gene>
    <name evidence="3 6" type="primary">rimP</name>
    <name evidence="6" type="ORF">I6U51_20205</name>
</gene>
<dbReference type="Proteomes" id="UP000622687">
    <property type="component" value="Unassembled WGS sequence"/>
</dbReference>
<feature type="domain" description="Ribosome maturation factor RimP N-terminal" evidence="4">
    <location>
        <begin position="13"/>
        <end position="86"/>
    </location>
</feature>
<comment type="caution">
    <text evidence="6">The sequence shown here is derived from an EMBL/GenBank/DDBJ whole genome shotgun (WGS) entry which is preliminary data.</text>
</comment>
<dbReference type="RefSeq" id="WP_211144367.1">
    <property type="nucleotide sequence ID" value="NZ_JAEEGB010000037.1"/>
</dbReference>
<dbReference type="GO" id="GO:0005829">
    <property type="term" value="C:cytosol"/>
    <property type="evidence" value="ECO:0007669"/>
    <property type="project" value="TreeGrafter"/>
</dbReference>
<dbReference type="HAMAP" id="MF_01077">
    <property type="entry name" value="RimP"/>
    <property type="match status" value="1"/>
</dbReference>
<dbReference type="PANTHER" id="PTHR33867">
    <property type="entry name" value="RIBOSOME MATURATION FACTOR RIMP"/>
    <property type="match status" value="1"/>
</dbReference>
<comment type="subcellular location">
    <subcellularLocation>
        <location evidence="3">Cytoplasm</location>
    </subcellularLocation>
</comment>
<proteinExistence type="inferred from homology"/>
<dbReference type="GO" id="GO:0000028">
    <property type="term" value="P:ribosomal small subunit assembly"/>
    <property type="evidence" value="ECO:0007669"/>
    <property type="project" value="TreeGrafter"/>
</dbReference>
<feature type="domain" description="Ribosome maturation factor RimP C-terminal" evidence="5">
    <location>
        <begin position="89"/>
        <end position="153"/>
    </location>
</feature>
<dbReference type="CDD" id="cd01734">
    <property type="entry name" value="YlxS_C"/>
    <property type="match status" value="1"/>
</dbReference>
<dbReference type="Gene3D" id="3.30.300.70">
    <property type="entry name" value="RimP-like superfamily, N-terminal"/>
    <property type="match status" value="1"/>
</dbReference>
<comment type="similarity">
    <text evidence="3">Belongs to the RimP family.</text>
</comment>
<dbReference type="PANTHER" id="PTHR33867:SF1">
    <property type="entry name" value="RIBOSOME MATURATION FACTOR RIMP"/>
    <property type="match status" value="1"/>
</dbReference>
<protein>
    <recommendedName>
        <fullName evidence="3">Ribosome maturation factor RimP</fullName>
    </recommendedName>
</protein>
<comment type="function">
    <text evidence="3">Required for maturation of 30S ribosomal subunits.</text>
</comment>
<keyword evidence="2 3" id="KW-0690">Ribosome biogenesis</keyword>
<dbReference type="SUPFAM" id="SSF74942">
    <property type="entry name" value="YhbC-like, C-terminal domain"/>
    <property type="match status" value="1"/>
</dbReference>
<dbReference type="InterPro" id="IPR035956">
    <property type="entry name" value="RimP_N_sf"/>
</dbReference>
<name>A0A934HX91_9CLOT</name>
<dbReference type="InterPro" id="IPR028989">
    <property type="entry name" value="RimP_N"/>
</dbReference>
<keyword evidence="1 3" id="KW-0963">Cytoplasm</keyword>
<dbReference type="InterPro" id="IPR036847">
    <property type="entry name" value="RimP_C_sf"/>
</dbReference>